<keyword evidence="9" id="KW-0539">Nucleus</keyword>
<evidence type="ECO:0000256" key="7">
    <source>
        <dbReference type="ARBA" id="ARBA00022801"/>
    </source>
</evidence>
<proteinExistence type="inferred from homology"/>
<evidence type="ECO:0000256" key="8">
    <source>
        <dbReference type="ARBA" id="ARBA00022912"/>
    </source>
</evidence>
<comment type="catalytic activity">
    <reaction evidence="11">
        <text>O-phospho-L-threonyl-[protein] + H2O = L-threonyl-[protein] + phosphate</text>
        <dbReference type="Rhea" id="RHEA:47004"/>
        <dbReference type="Rhea" id="RHEA-COMP:11060"/>
        <dbReference type="Rhea" id="RHEA-COMP:11605"/>
        <dbReference type="ChEBI" id="CHEBI:15377"/>
        <dbReference type="ChEBI" id="CHEBI:30013"/>
        <dbReference type="ChEBI" id="CHEBI:43474"/>
        <dbReference type="ChEBI" id="CHEBI:61977"/>
        <dbReference type="EC" id="3.1.3.16"/>
    </reaction>
</comment>
<evidence type="ECO:0000313" key="17">
    <source>
        <dbReference type="Proteomes" id="UP000838878"/>
    </source>
</evidence>
<dbReference type="FunFam" id="3.90.190.10:FF:000063">
    <property type="entry name" value="Dual specificity phosphatase 23"/>
    <property type="match status" value="1"/>
</dbReference>
<dbReference type="GO" id="GO:0004722">
    <property type="term" value="F:protein serine/threonine phosphatase activity"/>
    <property type="evidence" value="ECO:0007669"/>
    <property type="project" value="UniProtKB-EC"/>
</dbReference>
<evidence type="ECO:0000256" key="11">
    <source>
        <dbReference type="ARBA" id="ARBA00048336"/>
    </source>
</evidence>
<dbReference type="GO" id="GO:0004725">
    <property type="term" value="F:protein tyrosine phosphatase activity"/>
    <property type="evidence" value="ECO:0007669"/>
    <property type="project" value="UniProtKB-EC"/>
</dbReference>
<feature type="non-terminal residue" evidence="16">
    <location>
        <position position="270"/>
    </location>
</feature>
<dbReference type="EC" id="3.1.3.48" evidence="4"/>
<reference evidence="16" key="1">
    <citation type="submission" date="2021-12" db="EMBL/GenBank/DDBJ databases">
        <authorList>
            <person name="Martin H S."/>
        </authorList>
    </citation>
    <scope>NUCLEOTIDE SEQUENCE</scope>
</reference>
<feature type="domain" description="Protein-tyrosine phosphatase catalytic" evidence="15">
    <location>
        <begin position="94"/>
        <end position="188"/>
    </location>
</feature>
<dbReference type="Pfam" id="PF22784">
    <property type="entry name" value="PTP-SAK"/>
    <property type="match status" value="1"/>
</dbReference>
<comment type="catalytic activity">
    <reaction evidence="10">
        <text>O-phospho-L-seryl-[protein] + H2O = L-seryl-[protein] + phosphate</text>
        <dbReference type="Rhea" id="RHEA:20629"/>
        <dbReference type="Rhea" id="RHEA-COMP:9863"/>
        <dbReference type="Rhea" id="RHEA-COMP:11604"/>
        <dbReference type="ChEBI" id="CHEBI:15377"/>
        <dbReference type="ChEBI" id="CHEBI:29999"/>
        <dbReference type="ChEBI" id="CHEBI:43474"/>
        <dbReference type="ChEBI" id="CHEBI:83421"/>
        <dbReference type="EC" id="3.1.3.16"/>
    </reaction>
</comment>
<evidence type="ECO:0000256" key="9">
    <source>
        <dbReference type="ARBA" id="ARBA00023242"/>
    </source>
</evidence>
<keyword evidence="8" id="KW-0904">Protein phosphatase</keyword>
<dbReference type="InterPro" id="IPR029021">
    <property type="entry name" value="Prot-tyrosine_phosphatase-like"/>
</dbReference>
<gene>
    <name evidence="16" type="ORF">BINO364_LOCUS4499</name>
</gene>
<dbReference type="EMBL" id="OV170232">
    <property type="protein sequence ID" value="CAH0717952.1"/>
    <property type="molecule type" value="Genomic_DNA"/>
</dbReference>
<evidence type="ECO:0000256" key="13">
    <source>
        <dbReference type="ARBA" id="ARBA00068789"/>
    </source>
</evidence>
<comment type="similarity">
    <text evidence="3">Belongs to the protein-tyrosine phosphatase family. Non-receptor class dual specificity subfamily.</text>
</comment>
<sequence>MSTIKKRTNVKLAKIFYKYADRINREVTEVEAVEPEIEEESYPPCNFSWFVPNKIAAMACPQSVGNLNYLADAGIKHLITLSPERIPPLLECKKQLKWTKISIKEFEAPTLKQIIKFIGICKNAEITGEAVGVHCRTGRGRTGTLLACYLVFFKNMAPERAILTARVQRPGSCDTPEQEKMVCHYNDCIRGTLTKSDYRLVDDKLYFDFNMKYMYPDEELVLEEKPEFPKIETLKEKLLKDAEFIKKVDKVEAERKKRMKTMVINHRIYF</sequence>
<evidence type="ECO:0000256" key="12">
    <source>
        <dbReference type="ARBA" id="ARBA00053915"/>
    </source>
</evidence>
<dbReference type="SMART" id="SM00404">
    <property type="entry name" value="PTPc_motif"/>
    <property type="match status" value="1"/>
</dbReference>
<dbReference type="InterPro" id="IPR016130">
    <property type="entry name" value="Tyr_Pase_AS"/>
</dbReference>
<evidence type="ECO:0000256" key="3">
    <source>
        <dbReference type="ARBA" id="ARBA00008601"/>
    </source>
</evidence>
<accession>A0A8J9UD48</accession>
<keyword evidence="6" id="KW-0963">Cytoplasm</keyword>
<dbReference type="Proteomes" id="UP000838878">
    <property type="component" value="Chromosome 12"/>
</dbReference>
<dbReference type="Gene3D" id="3.90.190.10">
    <property type="entry name" value="Protein tyrosine phosphatase superfamily"/>
    <property type="match status" value="1"/>
</dbReference>
<evidence type="ECO:0000256" key="6">
    <source>
        <dbReference type="ARBA" id="ARBA00022490"/>
    </source>
</evidence>
<evidence type="ECO:0000256" key="1">
    <source>
        <dbReference type="ARBA" id="ARBA00004123"/>
    </source>
</evidence>
<evidence type="ECO:0000259" key="15">
    <source>
        <dbReference type="SMART" id="SM00404"/>
    </source>
</evidence>
<keyword evidence="17" id="KW-1185">Reference proteome</keyword>
<organism evidence="16 17">
    <name type="scientific">Brenthis ino</name>
    <name type="common">lesser marbled fritillary</name>
    <dbReference type="NCBI Taxonomy" id="405034"/>
    <lineage>
        <taxon>Eukaryota</taxon>
        <taxon>Metazoa</taxon>
        <taxon>Ecdysozoa</taxon>
        <taxon>Arthropoda</taxon>
        <taxon>Hexapoda</taxon>
        <taxon>Insecta</taxon>
        <taxon>Pterygota</taxon>
        <taxon>Neoptera</taxon>
        <taxon>Endopterygota</taxon>
        <taxon>Lepidoptera</taxon>
        <taxon>Glossata</taxon>
        <taxon>Ditrysia</taxon>
        <taxon>Papilionoidea</taxon>
        <taxon>Nymphalidae</taxon>
        <taxon>Heliconiinae</taxon>
        <taxon>Argynnini</taxon>
        <taxon>Brenthis</taxon>
    </lineage>
</organism>
<keyword evidence="7" id="KW-0378">Hydrolase</keyword>
<dbReference type="GO" id="GO:0005634">
    <property type="term" value="C:nucleus"/>
    <property type="evidence" value="ECO:0007669"/>
    <property type="project" value="UniProtKB-SubCell"/>
</dbReference>
<dbReference type="AlphaFoldDB" id="A0A8J9UD48"/>
<dbReference type="InterPro" id="IPR003595">
    <property type="entry name" value="Tyr_Pase_cat"/>
</dbReference>
<dbReference type="InterPro" id="IPR050561">
    <property type="entry name" value="PTP"/>
</dbReference>
<dbReference type="EC" id="3.1.3.16" evidence="5"/>
<dbReference type="SUPFAM" id="SSF52799">
    <property type="entry name" value="(Phosphotyrosine protein) phosphatases II"/>
    <property type="match status" value="1"/>
</dbReference>
<comment type="subcellular location">
    <subcellularLocation>
        <location evidence="2">Cytoplasm</location>
        <location evidence="2">Cytosol</location>
    </subcellularLocation>
    <subcellularLocation>
        <location evidence="1">Nucleus</location>
    </subcellularLocation>
</comment>
<dbReference type="InterPro" id="IPR057023">
    <property type="entry name" value="PTP-SAK"/>
</dbReference>
<dbReference type="OrthoDB" id="19045at2759"/>
<dbReference type="GO" id="GO:0005829">
    <property type="term" value="C:cytosol"/>
    <property type="evidence" value="ECO:0007669"/>
    <property type="project" value="UniProtKB-SubCell"/>
</dbReference>
<comment type="function">
    <text evidence="12">Protein phosphatase that mediates dephosphorylation of proteins phosphorylated on Tyr and Ser/Thr residues. In vitro, it can dephosphorylate p44-ERK1 (MAPK3) but not p54 SAPK-beta (MAPK10) in vitro. Able to enhance activation of JNK and p38 (MAPK14).</text>
</comment>
<evidence type="ECO:0000313" key="16">
    <source>
        <dbReference type="EMBL" id="CAH0717952.1"/>
    </source>
</evidence>
<evidence type="ECO:0000256" key="10">
    <source>
        <dbReference type="ARBA" id="ARBA00047761"/>
    </source>
</evidence>
<evidence type="ECO:0000256" key="14">
    <source>
        <dbReference type="ARBA" id="ARBA00081937"/>
    </source>
</evidence>
<dbReference type="PROSITE" id="PS00383">
    <property type="entry name" value="TYR_PHOSPHATASE_1"/>
    <property type="match status" value="1"/>
</dbReference>
<dbReference type="PANTHER" id="PTHR23339">
    <property type="entry name" value="TYROSINE SPECIFIC PROTEIN PHOSPHATASE AND DUAL SPECIFICITY PROTEIN PHOSPHATASE"/>
    <property type="match status" value="1"/>
</dbReference>
<protein>
    <recommendedName>
        <fullName evidence="13">Dual specificity protein phosphatase 23</fullName>
        <ecNumber evidence="5">3.1.3.16</ecNumber>
        <ecNumber evidence="4">3.1.3.48</ecNumber>
    </recommendedName>
    <alternativeName>
        <fullName evidence="14">Low molecular mass dual specificity phosphatase 3</fullName>
    </alternativeName>
</protein>
<evidence type="ECO:0000256" key="4">
    <source>
        <dbReference type="ARBA" id="ARBA00013064"/>
    </source>
</evidence>
<name>A0A8J9UD48_9NEOP</name>
<evidence type="ECO:0000256" key="5">
    <source>
        <dbReference type="ARBA" id="ARBA00013081"/>
    </source>
</evidence>
<evidence type="ECO:0000256" key="2">
    <source>
        <dbReference type="ARBA" id="ARBA00004514"/>
    </source>
</evidence>